<dbReference type="STRING" id="1122207.MUS1_02105"/>
<feature type="binding site" evidence="8">
    <location>
        <position position="275"/>
    </location>
    <ligand>
        <name>allantoate</name>
        <dbReference type="ChEBI" id="CHEBI:17536"/>
    </ligand>
</feature>
<evidence type="ECO:0000256" key="4">
    <source>
        <dbReference type="ARBA" id="ARBA00022723"/>
    </source>
</evidence>
<dbReference type="RefSeq" id="WP_036158379.1">
    <property type="nucleotide sequence ID" value="NZ_JAMB01000001.1"/>
</dbReference>
<evidence type="ECO:0000256" key="7">
    <source>
        <dbReference type="PIRSR" id="PIRSR001235-1"/>
    </source>
</evidence>
<dbReference type="PATRIC" id="fig|1122207.3.peg.435"/>
<accession>X7E8N4</accession>
<feature type="binding site" evidence="7">
    <location>
        <position position="93"/>
    </location>
    <ligand>
        <name>Zn(2+)</name>
        <dbReference type="ChEBI" id="CHEBI:29105"/>
        <label>2</label>
    </ligand>
</feature>
<gene>
    <name evidence="9" type="ORF">MUS1_02105</name>
</gene>
<dbReference type="Gene3D" id="3.40.630.10">
    <property type="entry name" value="Zn peptidases"/>
    <property type="match status" value="1"/>
</dbReference>
<feature type="binding site" evidence="7">
    <location>
        <position position="382"/>
    </location>
    <ligand>
        <name>Zn(2+)</name>
        <dbReference type="ChEBI" id="CHEBI:29105"/>
        <label>2</label>
    </ligand>
</feature>
<reference evidence="9 10" key="1">
    <citation type="submission" date="2014-01" db="EMBL/GenBank/DDBJ databases">
        <title>Marinomonas ushuaiensis DSM 15871 Genome Sequencing.</title>
        <authorList>
            <person name="Lai Q."/>
            <person name="Shao Z.S."/>
        </authorList>
    </citation>
    <scope>NUCLEOTIDE SEQUENCE [LARGE SCALE GENOMIC DNA]</scope>
    <source>
        <strain evidence="9 10">DSM 15871</strain>
    </source>
</reference>
<evidence type="ECO:0000256" key="5">
    <source>
        <dbReference type="ARBA" id="ARBA00022801"/>
    </source>
</evidence>
<sequence>MTDYGKIAQQVMSRCDELGKISQSDEYLDRRYLTAEHKQANELVGGWMTQAGMQTWQDEAGNLCGRLESKTPNAPRYLIGSHLDTVPNGGKYDGMLGVITPISLIQAITDQSVELPFHLDLVGFGDEEGTRFRSTLLGSRALTGQWPAEWRDVEDSDGVSLPDALKTFGLDFDNVKNAAIDNSNLLGYLEFHIEQGPVLEDEDLPVGVVSAIAGAKRFDLAVKGMAGHAGTVPMPLRQDALCAVSEMILVVEKVAKEHGIVATVGQINNRPNGVNVISGNTQFSLDIRSEFDEKRDAGLAQIMAEIHTIAARRNVTLDMTQTHSATAVHCDPALQGVLRNAIEHAGHRVLTLPSGAGHDAMAIADICPVAMLFMRCDKGISHNPAEAITTPDVAVALEVLDHAIRNLNI</sequence>
<dbReference type="AlphaFoldDB" id="X7E8N4"/>
<comment type="caution">
    <text evidence="9">The sequence shown here is derived from an EMBL/GenBank/DDBJ whole genome shotgun (WGS) entry which is preliminary data.</text>
</comment>
<keyword evidence="6" id="KW-0464">Manganese</keyword>
<keyword evidence="7" id="KW-0862">Zinc</keyword>
<proteinExistence type="inferred from homology"/>
<feature type="binding site" evidence="8">
    <location>
        <position position="288"/>
    </location>
    <ligand>
        <name>allantoate</name>
        <dbReference type="ChEBI" id="CHEBI:17536"/>
    </ligand>
</feature>
<evidence type="ECO:0000256" key="2">
    <source>
        <dbReference type="ARBA" id="ARBA00006153"/>
    </source>
</evidence>
<evidence type="ECO:0000313" key="9">
    <source>
        <dbReference type="EMBL" id="ETX12409.1"/>
    </source>
</evidence>
<dbReference type="PANTHER" id="PTHR32494:SF19">
    <property type="entry name" value="ALLANTOATE DEIMINASE-RELATED"/>
    <property type="match status" value="1"/>
</dbReference>
<dbReference type="NCBIfam" id="TIGR01879">
    <property type="entry name" value="hydantase"/>
    <property type="match status" value="1"/>
</dbReference>
<keyword evidence="5 9" id="KW-0378">Hydrolase</keyword>
<dbReference type="InterPro" id="IPR002933">
    <property type="entry name" value="Peptidase_M20"/>
</dbReference>
<dbReference type="PIRSF" id="PIRSF001235">
    <property type="entry name" value="Amidase_carbamoylase"/>
    <property type="match status" value="1"/>
</dbReference>
<organism evidence="9 10">
    <name type="scientific">Marinomonas ushuaiensis DSM 15871</name>
    <dbReference type="NCBI Taxonomy" id="1122207"/>
    <lineage>
        <taxon>Bacteria</taxon>
        <taxon>Pseudomonadati</taxon>
        <taxon>Pseudomonadota</taxon>
        <taxon>Gammaproteobacteria</taxon>
        <taxon>Oceanospirillales</taxon>
        <taxon>Oceanospirillaceae</taxon>
        <taxon>Marinomonas</taxon>
    </lineage>
</organism>
<evidence type="ECO:0000313" key="10">
    <source>
        <dbReference type="Proteomes" id="UP000054058"/>
    </source>
</evidence>
<dbReference type="Gene3D" id="3.30.70.360">
    <property type="match status" value="1"/>
</dbReference>
<dbReference type="InterPro" id="IPR010158">
    <property type="entry name" value="Amidase_Cbmase"/>
</dbReference>
<feature type="binding site" evidence="8">
    <location>
        <position position="217"/>
    </location>
    <ligand>
        <name>allantoate</name>
        <dbReference type="ChEBI" id="CHEBI:17536"/>
    </ligand>
</feature>
<dbReference type="Pfam" id="PF01546">
    <property type="entry name" value="Peptidase_M20"/>
    <property type="match status" value="1"/>
</dbReference>
<dbReference type="OrthoDB" id="9808195at2"/>
<dbReference type="EMBL" id="JAMB01000001">
    <property type="protein sequence ID" value="ETX12409.1"/>
    <property type="molecule type" value="Genomic_DNA"/>
</dbReference>
<feature type="binding site" evidence="7">
    <location>
        <position position="128"/>
    </location>
    <ligand>
        <name>Zn(2+)</name>
        <dbReference type="ChEBI" id="CHEBI:29105"/>
        <label>2</label>
    </ligand>
</feature>
<dbReference type="GO" id="GO:0046872">
    <property type="term" value="F:metal ion binding"/>
    <property type="evidence" value="ECO:0007669"/>
    <property type="project" value="UniProtKB-KW"/>
</dbReference>
<protein>
    <submittedName>
        <fullName evidence="9">Allantoate amidohydrolase</fullName>
    </submittedName>
</protein>
<dbReference type="Proteomes" id="UP000054058">
    <property type="component" value="Unassembled WGS sequence"/>
</dbReference>
<comment type="cofactor">
    <cofactor evidence="1">
        <name>Mn(2+)</name>
        <dbReference type="ChEBI" id="CHEBI:29035"/>
    </cofactor>
</comment>
<comment type="similarity">
    <text evidence="2">Belongs to the peptidase M20 family.</text>
</comment>
<evidence type="ECO:0000256" key="6">
    <source>
        <dbReference type="ARBA" id="ARBA00023211"/>
    </source>
</evidence>
<dbReference type="InterPro" id="IPR036264">
    <property type="entry name" value="Bact_exopeptidase_dim_dom"/>
</dbReference>
<keyword evidence="10" id="KW-1185">Reference proteome</keyword>
<evidence type="ECO:0000256" key="8">
    <source>
        <dbReference type="PIRSR" id="PIRSR001235-2"/>
    </source>
</evidence>
<dbReference type="GO" id="GO:0016813">
    <property type="term" value="F:hydrolase activity, acting on carbon-nitrogen (but not peptide) bonds, in linear amidines"/>
    <property type="evidence" value="ECO:0007669"/>
    <property type="project" value="InterPro"/>
</dbReference>
<dbReference type="PANTHER" id="PTHR32494">
    <property type="entry name" value="ALLANTOATE DEIMINASE-RELATED"/>
    <property type="match status" value="1"/>
</dbReference>
<feature type="binding site" evidence="7">
    <location>
        <position position="82"/>
    </location>
    <ligand>
        <name>Zn(2+)</name>
        <dbReference type="ChEBI" id="CHEBI:29105"/>
        <label>1</label>
    </ligand>
</feature>
<feature type="binding site" evidence="7">
    <location>
        <position position="93"/>
    </location>
    <ligand>
        <name>Zn(2+)</name>
        <dbReference type="ChEBI" id="CHEBI:29105"/>
        <label>1</label>
    </ligand>
</feature>
<name>X7E8N4_9GAMM</name>
<comment type="subunit">
    <text evidence="3">Homodimer.</text>
</comment>
<keyword evidence="4 7" id="KW-0479">Metal-binding</keyword>
<dbReference type="eggNOG" id="COG0624">
    <property type="taxonomic scope" value="Bacteria"/>
</dbReference>
<comment type="cofactor">
    <cofactor evidence="7">
        <name>Zn(2+)</name>
        <dbReference type="ChEBI" id="CHEBI:29105"/>
    </cofactor>
    <text evidence="7">Binds 2 Zn(2+) ions per subunit.</text>
</comment>
<dbReference type="CDD" id="cd03884">
    <property type="entry name" value="M20_bAS"/>
    <property type="match status" value="1"/>
</dbReference>
<feature type="binding site" evidence="7">
    <location>
        <position position="192"/>
    </location>
    <ligand>
        <name>Zn(2+)</name>
        <dbReference type="ChEBI" id="CHEBI:29105"/>
        <label>1</label>
    </ligand>
</feature>
<dbReference type="SUPFAM" id="SSF55031">
    <property type="entry name" value="Bacterial exopeptidase dimerisation domain"/>
    <property type="match status" value="1"/>
</dbReference>
<evidence type="ECO:0000256" key="3">
    <source>
        <dbReference type="ARBA" id="ARBA00011738"/>
    </source>
</evidence>
<dbReference type="NCBIfam" id="NF006775">
    <property type="entry name" value="PRK09290.2-5"/>
    <property type="match status" value="1"/>
</dbReference>
<evidence type="ECO:0000256" key="1">
    <source>
        <dbReference type="ARBA" id="ARBA00001936"/>
    </source>
</evidence>
<dbReference type="SUPFAM" id="SSF53187">
    <property type="entry name" value="Zn-dependent exopeptidases"/>
    <property type="match status" value="1"/>
</dbReference>